<dbReference type="Gene3D" id="2.60.120.920">
    <property type="match status" value="1"/>
</dbReference>
<dbReference type="AlphaFoldDB" id="A0A6V7VBN6"/>
<evidence type="ECO:0000313" key="2">
    <source>
        <dbReference type="Proteomes" id="UP000580250"/>
    </source>
</evidence>
<reference evidence="1 2" key="1">
    <citation type="submission" date="2020-08" db="EMBL/GenBank/DDBJ databases">
        <authorList>
            <person name="Koutsovoulos G."/>
            <person name="Danchin GJ E."/>
        </authorList>
    </citation>
    <scope>NUCLEOTIDE SEQUENCE [LARGE SCALE GENOMIC DNA]</scope>
</reference>
<gene>
    <name evidence="1" type="ORF">MENT_LOCUS23155</name>
</gene>
<sequence length="232" mass="27148">MKHRSEAFRAVQANELYEKKFCDLTIKLNNEIFKYVDFVQIKNKWKEIDTGYSYCCENKCINTNNPAGSCIKGNGFVNLISDENIKYILGKGGCNRDVKVYAENLFKKPQNCFKHCLYYFEIKCIFEGELVNSERIWMNIGLINLNTNKYIFYSAKSAKIYNEKDEEFKLSTSSFNNNDIFGCGLVYHPTNKMNEFPYVFFTRDGKQIGKGMLIKENFDSYKPCVWLNTLFN</sequence>
<evidence type="ECO:0000313" key="1">
    <source>
        <dbReference type="EMBL" id="CAD2171651.1"/>
    </source>
</evidence>
<name>A0A6V7VBN6_MELEN</name>
<dbReference type="InterPro" id="IPR043136">
    <property type="entry name" value="B30.2/SPRY_sf"/>
</dbReference>
<proteinExistence type="predicted"/>
<dbReference type="Proteomes" id="UP000580250">
    <property type="component" value="Unassembled WGS sequence"/>
</dbReference>
<accession>A0A6V7VBN6</accession>
<dbReference type="OrthoDB" id="258495at2759"/>
<protein>
    <submittedName>
        <fullName evidence="1">Uncharacterized protein</fullName>
    </submittedName>
</protein>
<organism evidence="1 2">
    <name type="scientific">Meloidogyne enterolobii</name>
    <name type="common">Root-knot nematode worm</name>
    <name type="synonym">Meloidogyne mayaguensis</name>
    <dbReference type="NCBI Taxonomy" id="390850"/>
    <lineage>
        <taxon>Eukaryota</taxon>
        <taxon>Metazoa</taxon>
        <taxon>Ecdysozoa</taxon>
        <taxon>Nematoda</taxon>
        <taxon>Chromadorea</taxon>
        <taxon>Rhabditida</taxon>
        <taxon>Tylenchina</taxon>
        <taxon>Tylenchomorpha</taxon>
        <taxon>Tylenchoidea</taxon>
        <taxon>Meloidogynidae</taxon>
        <taxon>Meloidogyninae</taxon>
        <taxon>Meloidogyne</taxon>
    </lineage>
</organism>
<dbReference type="EMBL" id="CAJEWN010000188">
    <property type="protein sequence ID" value="CAD2171651.1"/>
    <property type="molecule type" value="Genomic_DNA"/>
</dbReference>
<comment type="caution">
    <text evidence="1">The sequence shown here is derived from an EMBL/GenBank/DDBJ whole genome shotgun (WGS) entry which is preliminary data.</text>
</comment>